<feature type="compositionally biased region" description="Basic and acidic residues" evidence="2">
    <location>
        <begin position="102"/>
        <end position="118"/>
    </location>
</feature>
<proteinExistence type="predicted"/>
<sequence length="295" mass="33049">MTTQRYELRNRYIFTGKLVMLTAFHIGGGRATLSSSDSPVVLTPEQLPFIPGSSFKGALRSTIEKLVPSLPSEAKLSSCGLIEPLDGEEKPKSDKPLCPTVRQRDITQERRERPGDAEKIREQVLKELCNTCQLFGSPFAAARVNIGDLYMSSREWNGAVQIRDGVAIDRDSEKAKDRLKYDFEVVPASATFDLTITLENATSEDLQLLCMGLSEFVHGFGFIGGKRSRGLGACRLDDLAIRSLRLDEKDLDKKVRTERLKNYLLRGEASLEPEDREKFLDRHITAIFDHTAALR</sequence>
<dbReference type="InterPro" id="IPR013411">
    <property type="entry name" value="CRISPR-assoc_RAMP_Csx7"/>
</dbReference>
<dbReference type="Pfam" id="PF03787">
    <property type="entry name" value="RAMPs"/>
    <property type="match status" value="1"/>
</dbReference>
<gene>
    <name evidence="4" type="ORF">KSF_053570</name>
</gene>
<comment type="caution">
    <text evidence="4">The sequence shown here is derived from an EMBL/GenBank/DDBJ whole genome shotgun (WGS) entry which is preliminary data.</text>
</comment>
<dbReference type="PANTHER" id="PTHR35579">
    <property type="entry name" value="CRISPR SYSTEM CMS ENDORIBONUCLEASE CSM3"/>
    <property type="match status" value="1"/>
</dbReference>
<dbReference type="InterPro" id="IPR052216">
    <property type="entry name" value="CRISPR_Csm3_endoribonuclease"/>
</dbReference>
<feature type="domain" description="CRISPR type III-associated protein" evidence="3">
    <location>
        <begin position="18"/>
        <end position="235"/>
    </location>
</feature>
<protein>
    <submittedName>
        <fullName evidence="4">CRISPR-associated RAMP protein</fullName>
    </submittedName>
</protein>
<dbReference type="Proteomes" id="UP000597444">
    <property type="component" value="Unassembled WGS sequence"/>
</dbReference>
<evidence type="ECO:0000313" key="4">
    <source>
        <dbReference type="EMBL" id="GHO95309.1"/>
    </source>
</evidence>
<evidence type="ECO:0000256" key="1">
    <source>
        <dbReference type="ARBA" id="ARBA00023118"/>
    </source>
</evidence>
<organism evidence="4 5">
    <name type="scientific">Reticulibacter mediterranei</name>
    <dbReference type="NCBI Taxonomy" id="2778369"/>
    <lineage>
        <taxon>Bacteria</taxon>
        <taxon>Bacillati</taxon>
        <taxon>Chloroflexota</taxon>
        <taxon>Ktedonobacteria</taxon>
        <taxon>Ktedonobacterales</taxon>
        <taxon>Reticulibacteraceae</taxon>
        <taxon>Reticulibacter</taxon>
    </lineage>
</organism>
<evidence type="ECO:0000259" key="3">
    <source>
        <dbReference type="Pfam" id="PF03787"/>
    </source>
</evidence>
<keyword evidence="1" id="KW-0051">Antiviral defense</keyword>
<evidence type="ECO:0000256" key="2">
    <source>
        <dbReference type="SAM" id="MobiDB-lite"/>
    </source>
</evidence>
<dbReference type="PANTHER" id="PTHR35579:SF6">
    <property type="entry name" value="DUF324 DOMAIN-CONTAINING PROTEIN"/>
    <property type="match status" value="1"/>
</dbReference>
<dbReference type="AlphaFoldDB" id="A0A8J3IGY2"/>
<name>A0A8J3IGY2_9CHLR</name>
<feature type="region of interest" description="Disordered" evidence="2">
    <location>
        <begin position="85"/>
        <end position="118"/>
    </location>
</feature>
<evidence type="ECO:0000313" key="5">
    <source>
        <dbReference type="Proteomes" id="UP000597444"/>
    </source>
</evidence>
<dbReference type="EMBL" id="BNJK01000001">
    <property type="protein sequence ID" value="GHO95309.1"/>
    <property type="molecule type" value="Genomic_DNA"/>
</dbReference>
<dbReference type="RefSeq" id="WP_220205994.1">
    <property type="nucleotide sequence ID" value="NZ_BNJK01000001.1"/>
</dbReference>
<dbReference type="GO" id="GO:0051607">
    <property type="term" value="P:defense response to virus"/>
    <property type="evidence" value="ECO:0007669"/>
    <property type="project" value="UniProtKB-KW"/>
</dbReference>
<accession>A0A8J3IGY2</accession>
<reference evidence="4" key="1">
    <citation type="submission" date="2020-10" db="EMBL/GenBank/DDBJ databases">
        <title>Taxonomic study of unclassified bacteria belonging to the class Ktedonobacteria.</title>
        <authorList>
            <person name="Yabe S."/>
            <person name="Wang C.M."/>
            <person name="Zheng Y."/>
            <person name="Sakai Y."/>
            <person name="Cavaletti L."/>
            <person name="Monciardini P."/>
            <person name="Donadio S."/>
        </authorList>
    </citation>
    <scope>NUCLEOTIDE SEQUENCE</scope>
    <source>
        <strain evidence="4">ID150040</strain>
    </source>
</reference>
<dbReference type="InterPro" id="IPR005537">
    <property type="entry name" value="RAMP_III_fam"/>
</dbReference>
<keyword evidence="5" id="KW-1185">Reference proteome</keyword>
<dbReference type="NCBIfam" id="TIGR02581">
    <property type="entry name" value="cas_cyan_RAMP"/>
    <property type="match status" value="1"/>
</dbReference>